<dbReference type="GO" id="GO:0048029">
    <property type="term" value="F:monosaccharide binding"/>
    <property type="evidence" value="ECO:0007669"/>
    <property type="project" value="InterPro"/>
</dbReference>
<evidence type="ECO:0000256" key="4">
    <source>
        <dbReference type="ARBA" id="ARBA00023235"/>
    </source>
</evidence>
<dbReference type="RefSeq" id="WP_184044215.1">
    <property type="nucleotide sequence ID" value="NZ_JACIGK010000011.1"/>
</dbReference>
<keyword evidence="4 6" id="KW-0413">Isomerase</keyword>
<organism evidence="7 8">
    <name type="scientific">Roseospira visakhapatnamensis</name>
    <dbReference type="NCBI Taxonomy" id="390880"/>
    <lineage>
        <taxon>Bacteria</taxon>
        <taxon>Pseudomonadati</taxon>
        <taxon>Pseudomonadota</taxon>
        <taxon>Alphaproteobacteria</taxon>
        <taxon>Rhodospirillales</taxon>
        <taxon>Rhodospirillaceae</taxon>
        <taxon>Roseospira</taxon>
    </lineage>
</organism>
<evidence type="ECO:0000256" key="5">
    <source>
        <dbReference type="ARBA" id="ARBA00023277"/>
    </source>
</evidence>
<dbReference type="EMBL" id="JACIGK010000011">
    <property type="protein sequence ID" value="MBB4266139.1"/>
    <property type="molecule type" value="Genomic_DNA"/>
</dbReference>
<keyword evidence="3 6" id="KW-0963">Cytoplasm</keyword>
<evidence type="ECO:0000256" key="6">
    <source>
        <dbReference type="HAMAP-Rule" id="MF_01661"/>
    </source>
</evidence>
<accession>A0A7W6RCR5</accession>
<dbReference type="GO" id="GO:0005829">
    <property type="term" value="C:cytosol"/>
    <property type="evidence" value="ECO:0007669"/>
    <property type="project" value="TreeGrafter"/>
</dbReference>
<comment type="caution">
    <text evidence="7">The sequence shown here is derived from an EMBL/GenBank/DDBJ whole genome shotgun (WGS) entry which is preliminary data.</text>
</comment>
<dbReference type="SUPFAM" id="SSF102546">
    <property type="entry name" value="RbsD-like"/>
    <property type="match status" value="1"/>
</dbReference>
<evidence type="ECO:0000256" key="1">
    <source>
        <dbReference type="ARBA" id="ARBA00000223"/>
    </source>
</evidence>
<comment type="pathway">
    <text evidence="6">Carbohydrate metabolism; D-ribose degradation; D-ribose 5-phosphate from beta-D-ribopyranose: step 1/2.</text>
</comment>
<dbReference type="InterPro" id="IPR023064">
    <property type="entry name" value="D-ribose_pyranase"/>
</dbReference>
<dbReference type="PANTHER" id="PTHR37831:SF1">
    <property type="entry name" value="D-RIBOSE PYRANASE"/>
    <property type="match status" value="1"/>
</dbReference>
<dbReference type="GO" id="GO:0019303">
    <property type="term" value="P:D-ribose catabolic process"/>
    <property type="evidence" value="ECO:0007669"/>
    <property type="project" value="UniProtKB-UniRule"/>
</dbReference>
<feature type="binding site" evidence="6">
    <location>
        <position position="106"/>
    </location>
    <ligand>
        <name>substrate</name>
    </ligand>
</feature>
<feature type="active site" description="Proton donor" evidence="6">
    <location>
        <position position="20"/>
    </location>
</feature>
<feature type="binding site" evidence="6">
    <location>
        <position position="28"/>
    </location>
    <ligand>
        <name>substrate</name>
    </ligand>
</feature>
<dbReference type="InterPro" id="IPR007721">
    <property type="entry name" value="RbsD_FucU"/>
</dbReference>
<dbReference type="Gene3D" id="3.40.1650.10">
    <property type="entry name" value="RbsD-like domain"/>
    <property type="match status" value="1"/>
</dbReference>
<comment type="subunit">
    <text evidence="6">Homodecamer.</text>
</comment>
<dbReference type="GO" id="GO:0016872">
    <property type="term" value="F:intramolecular lyase activity"/>
    <property type="evidence" value="ECO:0007669"/>
    <property type="project" value="UniProtKB-UniRule"/>
</dbReference>
<comment type="similarity">
    <text evidence="6">Belongs to the RbsD / FucU family. RbsD subfamily.</text>
</comment>
<protein>
    <recommendedName>
        <fullName evidence="2 6">D-ribose pyranase</fullName>
        <ecNumber evidence="2 6">5.4.99.62</ecNumber>
    </recommendedName>
</protein>
<comment type="subcellular location">
    <subcellularLocation>
        <location evidence="6">Cytoplasm</location>
    </subcellularLocation>
</comment>
<comment type="catalytic activity">
    <reaction evidence="1 6">
        <text>beta-D-ribopyranose = beta-D-ribofuranose</text>
        <dbReference type="Rhea" id="RHEA:25432"/>
        <dbReference type="ChEBI" id="CHEBI:27476"/>
        <dbReference type="ChEBI" id="CHEBI:47002"/>
        <dbReference type="EC" id="5.4.99.62"/>
    </reaction>
</comment>
<evidence type="ECO:0000313" key="8">
    <source>
        <dbReference type="Proteomes" id="UP000554286"/>
    </source>
</evidence>
<dbReference type="AlphaFoldDB" id="A0A7W6RCR5"/>
<keyword evidence="5 6" id="KW-0119">Carbohydrate metabolism</keyword>
<reference evidence="7 8" key="1">
    <citation type="submission" date="2020-08" db="EMBL/GenBank/DDBJ databases">
        <title>Genome sequencing of Purple Non-Sulfur Bacteria from various extreme environments.</title>
        <authorList>
            <person name="Mayer M."/>
        </authorList>
    </citation>
    <scope>NUCLEOTIDE SEQUENCE [LARGE SCALE GENOMIC DNA]</scope>
    <source>
        <strain evidence="7 8">JA131</strain>
    </source>
</reference>
<dbReference type="UniPathway" id="UPA00916">
    <property type="reaction ID" value="UER00888"/>
</dbReference>
<dbReference type="Pfam" id="PF05025">
    <property type="entry name" value="RbsD_FucU"/>
    <property type="match status" value="1"/>
</dbReference>
<dbReference type="InterPro" id="IPR023750">
    <property type="entry name" value="RbsD-like_sf"/>
</dbReference>
<dbReference type="NCBIfam" id="NF008761">
    <property type="entry name" value="PRK11797.1"/>
    <property type="match status" value="1"/>
</dbReference>
<evidence type="ECO:0000256" key="3">
    <source>
        <dbReference type="ARBA" id="ARBA00022490"/>
    </source>
</evidence>
<sequence>MKKTALLNAPVSAAVARMGHTDGLVVCDAGLPIPAGPERIDLALVAGVPSFLEVVAAIGAELRIERALIATDLPARNPRVHAALQALLDEIGTAQGAPISIDQDPHARFKARTREARAVVRTGECSPFANVILYAGVVF</sequence>
<dbReference type="PANTHER" id="PTHR37831">
    <property type="entry name" value="D-RIBOSE PYRANASE"/>
    <property type="match status" value="1"/>
</dbReference>
<dbReference type="Proteomes" id="UP000554286">
    <property type="component" value="Unassembled WGS sequence"/>
</dbReference>
<comment type="function">
    <text evidence="6">Catalyzes the interconversion of beta-pyran and beta-furan forms of D-ribose.</text>
</comment>
<dbReference type="HAMAP" id="MF_01661">
    <property type="entry name" value="D_rib_pyranase"/>
    <property type="match status" value="1"/>
</dbReference>
<dbReference type="GO" id="GO:0062193">
    <property type="term" value="F:D-ribose pyranase activity"/>
    <property type="evidence" value="ECO:0007669"/>
    <property type="project" value="UniProtKB-EC"/>
</dbReference>
<proteinExistence type="inferred from homology"/>
<name>A0A7W6RCR5_9PROT</name>
<gene>
    <name evidence="6" type="primary">rbsD</name>
    <name evidence="7" type="ORF">GGD89_001768</name>
</gene>
<keyword evidence="8" id="KW-1185">Reference proteome</keyword>
<feature type="binding site" evidence="6">
    <location>
        <begin position="128"/>
        <end position="130"/>
    </location>
    <ligand>
        <name>substrate</name>
    </ligand>
</feature>
<evidence type="ECO:0000256" key="2">
    <source>
        <dbReference type="ARBA" id="ARBA00012862"/>
    </source>
</evidence>
<dbReference type="EC" id="5.4.99.62" evidence="2 6"/>
<evidence type="ECO:0000313" key="7">
    <source>
        <dbReference type="EMBL" id="MBB4266139.1"/>
    </source>
</evidence>